<dbReference type="GO" id="GO:0005524">
    <property type="term" value="F:ATP binding"/>
    <property type="evidence" value="ECO:0007669"/>
    <property type="project" value="InterPro"/>
</dbReference>
<protein>
    <recommendedName>
        <fullName evidence="5">EKC/KEOPS complex subunit BUD32</fullName>
        <ecNumber evidence="3">2.7.11.1</ecNumber>
    </recommendedName>
    <alternativeName>
        <fullName evidence="6 7">Atypical Serine/threonine protein kinase BUD32</fullName>
    </alternativeName>
    <alternativeName>
        <fullName evidence="4">EKC/KEOPS complex subunit bud32</fullName>
    </alternativeName>
</protein>
<evidence type="ECO:0000256" key="5">
    <source>
        <dbReference type="ARBA" id="ARBA00019973"/>
    </source>
</evidence>
<dbReference type="SUPFAM" id="SSF56112">
    <property type="entry name" value="Protein kinase-like (PK-like)"/>
    <property type="match status" value="1"/>
</dbReference>
<comment type="function">
    <text evidence="1">Component of the EKC/KEOPS complex that is required for the formation of a threonylcarbamoyl group on adenosine at position 37 (t(6)A37) in tRNAs that read codons beginning with adenine. The complex is probably involved in the transfer of the threonylcarbamoyl moiety of threonylcarbamoyl-AMP (TC-AMP) to the N6 group of A37. BUD32 has ATPase activity in the context of the EKC/KEOPS complex and likely plays a supporting role to the catalytic subunit KAE1. The EKC/KEOPS complex also promotes both telomere uncapping and telomere elongation. The complex is required for efficient recruitment of transcriptional coactivators.</text>
</comment>
<dbReference type="EC" id="2.7.11.1" evidence="3"/>
<evidence type="ECO:0000256" key="9">
    <source>
        <dbReference type="ARBA" id="ARBA00048679"/>
    </source>
</evidence>
<dbReference type="Gene3D" id="1.10.510.10">
    <property type="entry name" value="Transferase(Phosphotransferase) domain 1"/>
    <property type="match status" value="1"/>
</dbReference>
<comment type="catalytic activity">
    <reaction evidence="8">
        <text>L-threonyl-[protein] + ATP = O-phospho-L-threonyl-[protein] + ADP + H(+)</text>
        <dbReference type="Rhea" id="RHEA:46608"/>
        <dbReference type="Rhea" id="RHEA-COMP:11060"/>
        <dbReference type="Rhea" id="RHEA-COMP:11605"/>
        <dbReference type="ChEBI" id="CHEBI:15378"/>
        <dbReference type="ChEBI" id="CHEBI:30013"/>
        <dbReference type="ChEBI" id="CHEBI:30616"/>
        <dbReference type="ChEBI" id="CHEBI:61977"/>
        <dbReference type="ChEBI" id="CHEBI:456216"/>
        <dbReference type="EC" id="2.7.11.1"/>
    </reaction>
</comment>
<dbReference type="PANTHER" id="PTHR44167">
    <property type="entry name" value="OVARIAN-SPECIFIC SERINE/THREONINE-PROTEIN KINASE LOK-RELATED"/>
    <property type="match status" value="1"/>
</dbReference>
<reference evidence="11" key="1">
    <citation type="submission" date="2023-06" db="EMBL/GenBank/DDBJ databases">
        <title>Genome-scale phylogeny and comparative genomics of the fungal order Sordariales.</title>
        <authorList>
            <consortium name="Lawrence Berkeley National Laboratory"/>
            <person name="Hensen N."/>
            <person name="Bonometti L."/>
            <person name="Westerberg I."/>
            <person name="Brannstrom I.O."/>
            <person name="Guillou S."/>
            <person name="Cros-Aarteil S."/>
            <person name="Calhoun S."/>
            <person name="Haridas S."/>
            <person name="Kuo A."/>
            <person name="Mondo S."/>
            <person name="Pangilinan J."/>
            <person name="Riley R."/>
            <person name="Labutti K."/>
            <person name="Andreopoulos B."/>
            <person name="Lipzen A."/>
            <person name="Chen C."/>
            <person name="Yanf M."/>
            <person name="Daum C."/>
            <person name="Ng V."/>
            <person name="Clum A."/>
            <person name="Steindorff A."/>
            <person name="Ohm R."/>
            <person name="Martin F."/>
            <person name="Silar P."/>
            <person name="Natvig D."/>
            <person name="Lalanne C."/>
            <person name="Gautier V."/>
            <person name="Ament-Velasquez S.L."/>
            <person name="Kruys A."/>
            <person name="Hutchinson M.I."/>
            <person name="Powell A.J."/>
            <person name="Barry K."/>
            <person name="Miller A.N."/>
            <person name="Grigoriev I.V."/>
            <person name="Debuchy R."/>
            <person name="Gladieux P."/>
            <person name="Thoren M.H."/>
            <person name="Johannesson H."/>
        </authorList>
    </citation>
    <scope>NUCLEOTIDE SEQUENCE</scope>
    <source>
        <strain evidence="11">CBS 540.89</strain>
    </source>
</reference>
<evidence type="ECO:0000313" key="12">
    <source>
        <dbReference type="Proteomes" id="UP001172159"/>
    </source>
</evidence>
<gene>
    <name evidence="11" type="ORF">B0T21DRAFT_373984</name>
</gene>
<dbReference type="AlphaFoldDB" id="A0AA40AMV6"/>
<dbReference type="Pfam" id="PF00069">
    <property type="entry name" value="Pkinase"/>
    <property type="match status" value="1"/>
</dbReference>
<evidence type="ECO:0000256" key="2">
    <source>
        <dbReference type="ARBA" id="ARBA00011534"/>
    </source>
</evidence>
<dbReference type="InterPro" id="IPR000719">
    <property type="entry name" value="Prot_kinase_dom"/>
</dbReference>
<evidence type="ECO:0000256" key="8">
    <source>
        <dbReference type="ARBA" id="ARBA00047899"/>
    </source>
</evidence>
<accession>A0AA40AMV6</accession>
<keyword evidence="12" id="KW-1185">Reference proteome</keyword>
<keyword evidence="11" id="KW-0418">Kinase</keyword>
<evidence type="ECO:0000256" key="7">
    <source>
        <dbReference type="ARBA" id="ARBA00033194"/>
    </source>
</evidence>
<dbReference type="InterPro" id="IPR008266">
    <property type="entry name" value="Tyr_kinase_AS"/>
</dbReference>
<dbReference type="InterPro" id="IPR011009">
    <property type="entry name" value="Kinase-like_dom_sf"/>
</dbReference>
<feature type="domain" description="Protein kinase" evidence="10">
    <location>
        <begin position="16"/>
        <end position="282"/>
    </location>
</feature>
<dbReference type="GO" id="GO:0005634">
    <property type="term" value="C:nucleus"/>
    <property type="evidence" value="ECO:0007669"/>
    <property type="project" value="TreeGrafter"/>
</dbReference>
<dbReference type="PROSITE" id="PS50011">
    <property type="entry name" value="PROTEIN_KINASE_DOM"/>
    <property type="match status" value="1"/>
</dbReference>
<dbReference type="PANTHER" id="PTHR44167:SF24">
    <property type="entry name" value="SERINE_THREONINE-PROTEIN KINASE CHK2"/>
    <property type="match status" value="1"/>
</dbReference>
<comment type="caution">
    <text evidence="11">The sequence shown here is derived from an EMBL/GenBank/DDBJ whole genome shotgun (WGS) entry which is preliminary data.</text>
</comment>
<comment type="subunit">
    <text evidence="2">Component of the EKC/KEOPS complex composed of at least BUD32, CGI121, GON7, KAE1 and PCC1; the whole complex dimerizes.</text>
</comment>
<sequence length="282" mass="31327">MLPDRAIPATTSPPAVSMETLRFLGSTSIFFRAKQGIVLKAPAKILEDQVVRERSSVARHYFVERQILDRLGEHPRVVRCLGWQAEFPTGLLLAEASHGSLQHFLESQNHNIPLYLGKKWFRQAIESVAYIHSLGVIHCDLRPDNFLVHATSPTDLDLWLCDFGGSVCEVLDLDGGGLPDAGFFDPNSVGMPTPATDIFSLGSVLYTIITGHWPYRDPGGLFHSMEEMEQYESRVGGLFKKGIFPVTKGLFGGEIMLGCWTQKYSNVDDILRDPVLSTSDFS</sequence>
<evidence type="ECO:0000259" key="10">
    <source>
        <dbReference type="PROSITE" id="PS50011"/>
    </source>
</evidence>
<evidence type="ECO:0000313" key="11">
    <source>
        <dbReference type="EMBL" id="KAK0718742.1"/>
    </source>
</evidence>
<organism evidence="11 12">
    <name type="scientific">Apiosordaria backusii</name>
    <dbReference type="NCBI Taxonomy" id="314023"/>
    <lineage>
        <taxon>Eukaryota</taxon>
        <taxon>Fungi</taxon>
        <taxon>Dikarya</taxon>
        <taxon>Ascomycota</taxon>
        <taxon>Pezizomycotina</taxon>
        <taxon>Sordariomycetes</taxon>
        <taxon>Sordariomycetidae</taxon>
        <taxon>Sordariales</taxon>
        <taxon>Lasiosphaeriaceae</taxon>
        <taxon>Apiosordaria</taxon>
    </lineage>
</organism>
<evidence type="ECO:0000256" key="4">
    <source>
        <dbReference type="ARBA" id="ARBA00013948"/>
    </source>
</evidence>
<dbReference type="CDD" id="cd00180">
    <property type="entry name" value="PKc"/>
    <property type="match status" value="1"/>
</dbReference>
<evidence type="ECO:0000256" key="3">
    <source>
        <dbReference type="ARBA" id="ARBA00012513"/>
    </source>
</evidence>
<proteinExistence type="predicted"/>
<keyword evidence="11" id="KW-0808">Transferase</keyword>
<name>A0AA40AMV6_9PEZI</name>
<dbReference type="Proteomes" id="UP001172159">
    <property type="component" value="Unassembled WGS sequence"/>
</dbReference>
<evidence type="ECO:0000256" key="6">
    <source>
        <dbReference type="ARBA" id="ARBA00030980"/>
    </source>
</evidence>
<dbReference type="PROSITE" id="PS00109">
    <property type="entry name" value="PROTEIN_KINASE_TYR"/>
    <property type="match status" value="1"/>
</dbReference>
<comment type="catalytic activity">
    <reaction evidence="9">
        <text>L-seryl-[protein] + ATP = O-phospho-L-seryl-[protein] + ADP + H(+)</text>
        <dbReference type="Rhea" id="RHEA:17989"/>
        <dbReference type="Rhea" id="RHEA-COMP:9863"/>
        <dbReference type="Rhea" id="RHEA-COMP:11604"/>
        <dbReference type="ChEBI" id="CHEBI:15378"/>
        <dbReference type="ChEBI" id="CHEBI:29999"/>
        <dbReference type="ChEBI" id="CHEBI:30616"/>
        <dbReference type="ChEBI" id="CHEBI:83421"/>
        <dbReference type="ChEBI" id="CHEBI:456216"/>
        <dbReference type="EC" id="2.7.11.1"/>
    </reaction>
</comment>
<evidence type="ECO:0000256" key="1">
    <source>
        <dbReference type="ARBA" id="ARBA00003747"/>
    </source>
</evidence>
<dbReference type="EMBL" id="JAUKTV010000013">
    <property type="protein sequence ID" value="KAK0718742.1"/>
    <property type="molecule type" value="Genomic_DNA"/>
</dbReference>
<dbReference type="GO" id="GO:0044773">
    <property type="term" value="P:mitotic DNA damage checkpoint signaling"/>
    <property type="evidence" value="ECO:0007669"/>
    <property type="project" value="TreeGrafter"/>
</dbReference>
<dbReference type="GO" id="GO:0004674">
    <property type="term" value="F:protein serine/threonine kinase activity"/>
    <property type="evidence" value="ECO:0007669"/>
    <property type="project" value="UniProtKB-EC"/>
</dbReference>